<proteinExistence type="predicted"/>
<protein>
    <submittedName>
        <fullName evidence="1">Uncharacterized protein</fullName>
    </submittedName>
</protein>
<evidence type="ECO:0000313" key="1">
    <source>
        <dbReference type="EMBL" id="GAG22496.1"/>
    </source>
</evidence>
<accession>X0XC34</accession>
<organism evidence="1">
    <name type="scientific">marine sediment metagenome</name>
    <dbReference type="NCBI Taxonomy" id="412755"/>
    <lineage>
        <taxon>unclassified sequences</taxon>
        <taxon>metagenomes</taxon>
        <taxon>ecological metagenomes</taxon>
    </lineage>
</organism>
<dbReference type="AlphaFoldDB" id="X0XC34"/>
<feature type="non-terminal residue" evidence="1">
    <location>
        <position position="1"/>
    </location>
</feature>
<reference evidence="1" key="1">
    <citation type="journal article" date="2014" name="Front. Microbiol.">
        <title>High frequency of phylogenetically diverse reductive dehalogenase-homologous genes in deep subseafloor sedimentary metagenomes.</title>
        <authorList>
            <person name="Kawai M."/>
            <person name="Futagami T."/>
            <person name="Toyoda A."/>
            <person name="Takaki Y."/>
            <person name="Nishi S."/>
            <person name="Hori S."/>
            <person name="Arai W."/>
            <person name="Tsubouchi T."/>
            <person name="Morono Y."/>
            <person name="Uchiyama I."/>
            <person name="Ito T."/>
            <person name="Fujiyama A."/>
            <person name="Inagaki F."/>
            <person name="Takami H."/>
        </authorList>
    </citation>
    <scope>NUCLEOTIDE SEQUENCE</scope>
    <source>
        <strain evidence="1">Expedition CK06-06</strain>
    </source>
</reference>
<comment type="caution">
    <text evidence="1">The sequence shown here is derived from an EMBL/GenBank/DDBJ whole genome shotgun (WGS) entry which is preliminary data.</text>
</comment>
<gene>
    <name evidence="1" type="ORF">S01H1_56929</name>
</gene>
<dbReference type="EMBL" id="BARS01037105">
    <property type="protein sequence ID" value="GAG22496.1"/>
    <property type="molecule type" value="Genomic_DNA"/>
</dbReference>
<sequence>TDFPGMKINQFLLTPYFGPGLLPRSQTLWIDELAVGTKRVGPNQFGL</sequence>
<name>X0XC34_9ZZZZ</name>